<feature type="compositionally biased region" description="Gly residues" evidence="1">
    <location>
        <begin position="70"/>
        <end position="81"/>
    </location>
</feature>
<evidence type="ECO:0000313" key="2">
    <source>
        <dbReference type="EMBL" id="KNE55552.1"/>
    </source>
</evidence>
<evidence type="ECO:0000256" key="1">
    <source>
        <dbReference type="SAM" id="MobiDB-lite"/>
    </source>
</evidence>
<feature type="compositionally biased region" description="Basic and acidic residues" evidence="1">
    <location>
        <begin position="229"/>
        <end position="239"/>
    </location>
</feature>
<organism evidence="2 3">
    <name type="scientific">Allomyces macrogynus (strain ATCC 38327)</name>
    <name type="common">Allomyces javanicus var. macrogynus</name>
    <dbReference type="NCBI Taxonomy" id="578462"/>
    <lineage>
        <taxon>Eukaryota</taxon>
        <taxon>Fungi</taxon>
        <taxon>Fungi incertae sedis</taxon>
        <taxon>Blastocladiomycota</taxon>
        <taxon>Blastocladiomycetes</taxon>
        <taxon>Blastocladiales</taxon>
        <taxon>Blastocladiaceae</taxon>
        <taxon>Allomyces</taxon>
    </lineage>
</organism>
<keyword evidence="3" id="KW-1185">Reference proteome</keyword>
<feature type="compositionally biased region" description="Low complexity" evidence="1">
    <location>
        <begin position="51"/>
        <end position="69"/>
    </location>
</feature>
<proteinExistence type="predicted"/>
<evidence type="ECO:0000313" key="3">
    <source>
        <dbReference type="Proteomes" id="UP000054350"/>
    </source>
</evidence>
<protein>
    <submittedName>
        <fullName evidence="2">Uncharacterized protein</fullName>
    </submittedName>
</protein>
<sequence>MGAAAGTRGSVASVSSSLRTAMVGPPHTSLTRSPSRLGNLLRSLPMSRGNSAGPGEAPSAAGAVAPGVAELGGGSGSGVVGTPGSPRRAAPRAASPLRMSAVAWTLEREKGGSDAEPLVPAKEVENTRDASPVSSTGVSGSRSGDAVSNMRRSRSSPQDDADVSINSTQFDLPPANRIDKGGSVPESLVTVVQSAKDLDKSKLVITSTESVRTAPDVQDLSADEEDNTDHDVKGADQRR</sequence>
<feature type="compositionally biased region" description="Low complexity" evidence="1">
    <location>
        <begin position="131"/>
        <end position="144"/>
    </location>
</feature>
<dbReference type="VEuPathDB" id="FungiDB:AMAG_01442"/>
<name>A0A0L0RYU1_ALLM3</name>
<feature type="region of interest" description="Disordered" evidence="1">
    <location>
        <begin position="209"/>
        <end position="239"/>
    </location>
</feature>
<feature type="compositionally biased region" description="Polar residues" evidence="1">
    <location>
        <begin position="10"/>
        <end position="19"/>
    </location>
</feature>
<accession>A0A0L0RYU1</accession>
<dbReference type="EMBL" id="GG745329">
    <property type="protein sequence ID" value="KNE55552.1"/>
    <property type="molecule type" value="Genomic_DNA"/>
</dbReference>
<feature type="compositionally biased region" description="Low complexity" evidence="1">
    <location>
        <begin position="82"/>
        <end position="101"/>
    </location>
</feature>
<dbReference type="AlphaFoldDB" id="A0A0L0RYU1"/>
<feature type="region of interest" description="Disordered" evidence="1">
    <location>
        <begin position="1"/>
        <end position="184"/>
    </location>
</feature>
<dbReference type="Proteomes" id="UP000054350">
    <property type="component" value="Unassembled WGS sequence"/>
</dbReference>
<reference evidence="3" key="2">
    <citation type="submission" date="2009-11" db="EMBL/GenBank/DDBJ databases">
        <title>The Genome Sequence of Allomyces macrogynus strain ATCC 38327.</title>
        <authorList>
            <consortium name="The Broad Institute Genome Sequencing Platform"/>
            <person name="Russ C."/>
            <person name="Cuomo C."/>
            <person name="Shea T."/>
            <person name="Young S.K."/>
            <person name="Zeng Q."/>
            <person name="Koehrsen M."/>
            <person name="Haas B."/>
            <person name="Borodovsky M."/>
            <person name="Guigo R."/>
            <person name="Alvarado L."/>
            <person name="Berlin A."/>
            <person name="Borenstein D."/>
            <person name="Chen Z."/>
            <person name="Engels R."/>
            <person name="Freedman E."/>
            <person name="Gellesch M."/>
            <person name="Goldberg J."/>
            <person name="Griggs A."/>
            <person name="Gujja S."/>
            <person name="Heiman D."/>
            <person name="Hepburn T."/>
            <person name="Howarth C."/>
            <person name="Jen D."/>
            <person name="Larson L."/>
            <person name="Lewis B."/>
            <person name="Mehta T."/>
            <person name="Park D."/>
            <person name="Pearson M."/>
            <person name="Roberts A."/>
            <person name="Saif S."/>
            <person name="Shenoy N."/>
            <person name="Sisk P."/>
            <person name="Stolte C."/>
            <person name="Sykes S."/>
            <person name="Walk T."/>
            <person name="White J."/>
            <person name="Yandava C."/>
            <person name="Burger G."/>
            <person name="Gray M.W."/>
            <person name="Holland P.W.H."/>
            <person name="King N."/>
            <person name="Lang F.B.F."/>
            <person name="Roger A.J."/>
            <person name="Ruiz-Trillo I."/>
            <person name="Lander E."/>
            <person name="Nusbaum C."/>
        </authorList>
    </citation>
    <scope>NUCLEOTIDE SEQUENCE [LARGE SCALE GENOMIC DNA]</scope>
    <source>
        <strain evidence="3">ATCC 38327</strain>
    </source>
</reference>
<gene>
    <name evidence="2" type="ORF">AMAG_01442</name>
</gene>
<reference evidence="2 3" key="1">
    <citation type="submission" date="2009-11" db="EMBL/GenBank/DDBJ databases">
        <title>Annotation of Allomyces macrogynus ATCC 38327.</title>
        <authorList>
            <consortium name="The Broad Institute Genome Sequencing Platform"/>
            <person name="Russ C."/>
            <person name="Cuomo C."/>
            <person name="Burger G."/>
            <person name="Gray M.W."/>
            <person name="Holland P.W.H."/>
            <person name="King N."/>
            <person name="Lang F.B.F."/>
            <person name="Roger A.J."/>
            <person name="Ruiz-Trillo I."/>
            <person name="Young S.K."/>
            <person name="Zeng Q."/>
            <person name="Gargeya S."/>
            <person name="Fitzgerald M."/>
            <person name="Haas B."/>
            <person name="Abouelleil A."/>
            <person name="Alvarado L."/>
            <person name="Arachchi H.M."/>
            <person name="Berlin A."/>
            <person name="Chapman S.B."/>
            <person name="Gearin G."/>
            <person name="Goldberg J."/>
            <person name="Griggs A."/>
            <person name="Gujja S."/>
            <person name="Hansen M."/>
            <person name="Heiman D."/>
            <person name="Howarth C."/>
            <person name="Larimer J."/>
            <person name="Lui A."/>
            <person name="MacDonald P.J.P."/>
            <person name="McCowen C."/>
            <person name="Montmayeur A."/>
            <person name="Murphy C."/>
            <person name="Neiman D."/>
            <person name="Pearson M."/>
            <person name="Priest M."/>
            <person name="Roberts A."/>
            <person name="Saif S."/>
            <person name="Shea T."/>
            <person name="Sisk P."/>
            <person name="Stolte C."/>
            <person name="Sykes S."/>
            <person name="Wortman J."/>
            <person name="Nusbaum C."/>
            <person name="Birren B."/>
        </authorList>
    </citation>
    <scope>NUCLEOTIDE SEQUENCE [LARGE SCALE GENOMIC DNA]</scope>
    <source>
        <strain evidence="2 3">ATCC 38327</strain>
    </source>
</reference>